<keyword evidence="1" id="KW-0812">Transmembrane</keyword>
<dbReference type="AlphaFoldDB" id="A0A7Y9ETX9"/>
<proteinExistence type="predicted"/>
<comment type="caution">
    <text evidence="2">The sequence shown here is derived from an EMBL/GenBank/DDBJ whole genome shotgun (WGS) entry which is preliminary data.</text>
</comment>
<reference evidence="2 3" key="1">
    <citation type="submission" date="2020-07" db="EMBL/GenBank/DDBJ databases">
        <title>Sequencing the genomes of 1000 actinobacteria strains.</title>
        <authorList>
            <person name="Klenk H.-P."/>
        </authorList>
    </citation>
    <scope>NUCLEOTIDE SEQUENCE [LARGE SCALE GENOMIC DNA]</scope>
    <source>
        <strain evidence="2 3">DSM 22185</strain>
    </source>
</reference>
<evidence type="ECO:0000313" key="3">
    <source>
        <dbReference type="Proteomes" id="UP000552045"/>
    </source>
</evidence>
<dbReference type="Proteomes" id="UP000552045">
    <property type="component" value="Unassembled WGS sequence"/>
</dbReference>
<feature type="transmembrane region" description="Helical" evidence="1">
    <location>
        <begin position="45"/>
        <end position="67"/>
    </location>
</feature>
<organism evidence="2 3">
    <name type="scientific">Microbacterium pseudoresistens</name>
    <dbReference type="NCBI Taxonomy" id="640634"/>
    <lineage>
        <taxon>Bacteria</taxon>
        <taxon>Bacillati</taxon>
        <taxon>Actinomycetota</taxon>
        <taxon>Actinomycetes</taxon>
        <taxon>Micrococcales</taxon>
        <taxon>Microbacteriaceae</taxon>
        <taxon>Microbacterium</taxon>
    </lineage>
</organism>
<feature type="transmembrane region" description="Helical" evidence="1">
    <location>
        <begin position="73"/>
        <end position="93"/>
    </location>
</feature>
<evidence type="ECO:0000313" key="2">
    <source>
        <dbReference type="EMBL" id="NYD53892.1"/>
    </source>
</evidence>
<gene>
    <name evidence="2" type="ORF">BKA02_000947</name>
</gene>
<sequence length="175" mass="19679">MSFAAVKFAIIAVAVIVVIGGMWWISRLPNRSRTHPDRLRLPVFVAIAGWILVATGGVMALAGFTAWEAQGLWPMRIASSVVFVVGLGFVIVYRNWYVAPRAREIAFRTGLGRELVHPYTDVTDFRTGPVKGQPMLMLQFSSGKTLRLNLRTYDMTPTLMAIDTWRRTRRWPGEA</sequence>
<keyword evidence="3" id="KW-1185">Reference proteome</keyword>
<keyword evidence="1" id="KW-0472">Membrane</keyword>
<dbReference type="EMBL" id="JACCBH010000001">
    <property type="protein sequence ID" value="NYD53892.1"/>
    <property type="molecule type" value="Genomic_DNA"/>
</dbReference>
<protein>
    <submittedName>
        <fullName evidence="2">Uncharacterized protein</fullName>
    </submittedName>
</protein>
<accession>A0A7Y9ETX9</accession>
<evidence type="ECO:0000256" key="1">
    <source>
        <dbReference type="SAM" id="Phobius"/>
    </source>
</evidence>
<feature type="transmembrane region" description="Helical" evidence="1">
    <location>
        <begin position="6"/>
        <end position="25"/>
    </location>
</feature>
<name>A0A7Y9ETX9_9MICO</name>
<dbReference type="RefSeq" id="WP_179431788.1">
    <property type="nucleotide sequence ID" value="NZ_BAABLC010000001.1"/>
</dbReference>
<keyword evidence="1" id="KW-1133">Transmembrane helix</keyword>